<dbReference type="InterPro" id="IPR013830">
    <property type="entry name" value="SGNH_hydro"/>
</dbReference>
<dbReference type="SUPFAM" id="SSF52266">
    <property type="entry name" value="SGNH hydrolase"/>
    <property type="match status" value="1"/>
</dbReference>
<reference evidence="4 5" key="1">
    <citation type="submission" date="2018-08" db="EMBL/GenBank/DDBJ databases">
        <title>Chitinophagaceae sp. K23C18032701, a novel bacterium isolated from forest soil.</title>
        <authorList>
            <person name="Wang C."/>
        </authorList>
    </citation>
    <scope>NUCLEOTIDE SEQUENCE [LARGE SCALE GENOMIC DNA]</scope>
    <source>
        <strain evidence="4 5">K23C18032701</strain>
    </source>
</reference>
<proteinExistence type="predicted"/>
<dbReference type="RefSeq" id="WP_116845535.1">
    <property type="nucleotide sequence ID" value="NZ_QTJU01000001.1"/>
</dbReference>
<feature type="chain" id="PRO_5017683321" description="Hydrolase" evidence="1">
    <location>
        <begin position="22"/>
        <end position="373"/>
    </location>
</feature>
<feature type="domain" description="SGNH hydrolase-type esterase" evidence="2">
    <location>
        <begin position="185"/>
        <end position="368"/>
    </location>
</feature>
<protein>
    <recommendedName>
        <fullName evidence="6">Hydrolase</fullName>
    </recommendedName>
</protein>
<dbReference type="Pfam" id="PF14606">
    <property type="entry name" value="Lipase_GDSL_3"/>
    <property type="match status" value="1"/>
</dbReference>
<evidence type="ECO:0000313" key="4">
    <source>
        <dbReference type="EMBL" id="RFM29779.1"/>
    </source>
</evidence>
<dbReference type="EMBL" id="QTJU01000001">
    <property type="protein sequence ID" value="RFM29779.1"/>
    <property type="molecule type" value="Genomic_DNA"/>
</dbReference>
<dbReference type="Proteomes" id="UP000261284">
    <property type="component" value="Unassembled WGS sequence"/>
</dbReference>
<keyword evidence="5" id="KW-1185">Reference proteome</keyword>
<dbReference type="Gene3D" id="3.40.50.1110">
    <property type="entry name" value="SGNH hydrolase"/>
    <property type="match status" value="1"/>
</dbReference>
<gene>
    <name evidence="4" type="ORF">DXN05_02030</name>
</gene>
<feature type="signal peptide" evidence="1">
    <location>
        <begin position="1"/>
        <end position="21"/>
    </location>
</feature>
<evidence type="ECO:0000259" key="3">
    <source>
        <dbReference type="Pfam" id="PF14607"/>
    </source>
</evidence>
<accession>A0A3E1NPB6</accession>
<dbReference type="OrthoDB" id="5624617at2"/>
<feature type="domain" description="SGNH hydrolase-type esterase N-terminal" evidence="3">
    <location>
        <begin position="30"/>
        <end position="174"/>
    </location>
</feature>
<dbReference type="InterPro" id="IPR032740">
    <property type="entry name" value="GxDLY"/>
</dbReference>
<dbReference type="Pfam" id="PF14607">
    <property type="entry name" value="GxDLY"/>
    <property type="match status" value="1"/>
</dbReference>
<dbReference type="InterPro" id="IPR036514">
    <property type="entry name" value="SGNH_hydro_sf"/>
</dbReference>
<keyword evidence="1" id="KW-0732">Signal</keyword>
<evidence type="ECO:0008006" key="6">
    <source>
        <dbReference type="Google" id="ProtNLM"/>
    </source>
</evidence>
<evidence type="ECO:0000313" key="5">
    <source>
        <dbReference type="Proteomes" id="UP000261284"/>
    </source>
</evidence>
<dbReference type="Gene3D" id="2.60.120.260">
    <property type="entry name" value="Galactose-binding domain-like"/>
    <property type="match status" value="1"/>
</dbReference>
<organism evidence="4 5">
    <name type="scientific">Deminuibacter soli</name>
    <dbReference type="NCBI Taxonomy" id="2291815"/>
    <lineage>
        <taxon>Bacteria</taxon>
        <taxon>Pseudomonadati</taxon>
        <taxon>Bacteroidota</taxon>
        <taxon>Chitinophagia</taxon>
        <taxon>Chitinophagales</taxon>
        <taxon>Chitinophagaceae</taxon>
        <taxon>Deminuibacter</taxon>
    </lineage>
</organism>
<dbReference type="AlphaFoldDB" id="A0A3E1NPB6"/>
<sequence>MLRNWYLSCVLAAMAAGSALAQTGTGFKLYNPAIATFPVVGGREWHTGLASFFDRLPQRISDSLRRPVWDLSHNSAGEYIDFTTDATTIDVSYKVTHKTILANLTTIAANGVDLYLQDVSGVWYWIQGAWAFSSDTIHFRYDHIQRPGAVKRFRLYLPLYSSPEWLNIGVPSVNSFSFVPVDIRQRPIVIYGTSILQGASASRPGLAWSNMLGRHLSLPIINLGFSGNGQLEVPVTGLIATIEASAYILDCLPNLYDAEKFSDTEVNRRITLAVAMLRRAHPATPIVLTEHADGLSSITLDSTYRAKYKRVNTILDSTFTALVRQGYKRLYLLTAKQIGFTDNSTIDGTHPGDIGMAAYAKAYEKLLKAILRH</sequence>
<name>A0A3E1NPB6_9BACT</name>
<evidence type="ECO:0000259" key="2">
    <source>
        <dbReference type="Pfam" id="PF14606"/>
    </source>
</evidence>
<dbReference type="GO" id="GO:0016788">
    <property type="term" value="F:hydrolase activity, acting on ester bonds"/>
    <property type="evidence" value="ECO:0007669"/>
    <property type="project" value="UniProtKB-ARBA"/>
</dbReference>
<comment type="caution">
    <text evidence="4">The sequence shown here is derived from an EMBL/GenBank/DDBJ whole genome shotgun (WGS) entry which is preliminary data.</text>
</comment>
<evidence type="ECO:0000256" key="1">
    <source>
        <dbReference type="SAM" id="SignalP"/>
    </source>
</evidence>